<dbReference type="PANTHER" id="PTHR13622:SF8">
    <property type="entry name" value="THIAMIN PYROPHOSPHOKINASE 1"/>
    <property type="match status" value="1"/>
</dbReference>
<dbReference type="FunFam" id="3.90.79.10:FF:000019">
    <property type="entry name" value="Thiamin pyrophosphokinase, putative"/>
    <property type="match status" value="1"/>
</dbReference>
<dbReference type="Pfam" id="PF15916">
    <property type="entry name" value="DUF4743"/>
    <property type="match status" value="1"/>
</dbReference>
<organism evidence="2 3">
    <name type="scientific">Paramagnetospirillum magneticum (strain ATCC 700264 / AMB-1)</name>
    <name type="common">Magnetospirillum magneticum</name>
    <dbReference type="NCBI Taxonomy" id="342108"/>
    <lineage>
        <taxon>Bacteria</taxon>
        <taxon>Pseudomonadati</taxon>
        <taxon>Pseudomonadota</taxon>
        <taxon>Alphaproteobacteria</taxon>
        <taxon>Rhodospirillales</taxon>
        <taxon>Magnetospirillaceae</taxon>
        <taxon>Paramagnetospirillum</taxon>
    </lineage>
</organism>
<dbReference type="Gene3D" id="3.90.79.10">
    <property type="entry name" value="Nucleoside Triphosphate Pyrophosphohydrolase"/>
    <property type="match status" value="1"/>
</dbReference>
<accession>Q2W080</accession>
<dbReference type="InterPro" id="IPR000086">
    <property type="entry name" value="NUDIX_hydrolase_dom"/>
</dbReference>
<name>Q2W080_PARM1</name>
<evidence type="ECO:0000313" key="3">
    <source>
        <dbReference type="Proteomes" id="UP000007058"/>
    </source>
</evidence>
<protein>
    <submittedName>
        <fullName evidence="2">NTP pyrophosphohydrolase including oxidative damage repair enzyme</fullName>
    </submittedName>
</protein>
<dbReference type="CDD" id="cd03676">
    <property type="entry name" value="NUDIX_Tnr3_like"/>
    <property type="match status" value="1"/>
</dbReference>
<evidence type="ECO:0000313" key="2">
    <source>
        <dbReference type="EMBL" id="BAE52745.1"/>
    </source>
</evidence>
<proteinExistence type="predicted"/>
<dbReference type="STRING" id="342108.amb3941"/>
<sequence length="294" mass="32551">MAALPAGARPMAFLDHIRTCNRHDLSKFRPFSVEGKWIGWVRHDVAQRLAAFPEAFRVSVEGVSLHPALSTPEARSAAIDEVTRELAEDWGTPKARGERYRVAARFGDPALMSIDRGVVSLFGIRAYGVHVNGLVRRPDGLHLWIGRRAKDKSVAPGKLDNMVAGGQPSDLSLAENLIKEAAEEADIPRELAATARPAGVVSYCLEDDWGLKPDVMFCYDLEVPETFTPRNTDGELQGFTLMPVAEVARLVRDTDEFKFNVNLVILDFLIRHGLISPDVEHDYVDLVGGLRKGW</sequence>
<dbReference type="PANTHER" id="PTHR13622">
    <property type="entry name" value="THIAMIN PYROPHOSPHOKINASE"/>
    <property type="match status" value="1"/>
</dbReference>
<keyword evidence="3" id="KW-1185">Reference proteome</keyword>
<evidence type="ECO:0000259" key="1">
    <source>
        <dbReference type="PROSITE" id="PS51462"/>
    </source>
</evidence>
<reference evidence="2 3" key="1">
    <citation type="journal article" date="2005" name="DNA Res.">
        <title>Complete genome sequence of the facultative anaerobic magnetotactic bacterium Magnetospirillum sp. strain AMB-1.</title>
        <authorList>
            <person name="Matsunaga T."/>
            <person name="Okamura Y."/>
            <person name="Fukuda Y."/>
            <person name="Wahyudi A.T."/>
            <person name="Murase Y."/>
            <person name="Takeyama H."/>
        </authorList>
    </citation>
    <scope>NUCLEOTIDE SEQUENCE [LARGE SCALE GENOMIC DNA]</scope>
    <source>
        <strain evidence="3">ATCC 700264 / AMB-1</strain>
    </source>
</reference>
<dbReference type="KEGG" id="mag:amb3941"/>
<dbReference type="SUPFAM" id="SSF55811">
    <property type="entry name" value="Nudix"/>
    <property type="match status" value="1"/>
</dbReference>
<dbReference type="InterPro" id="IPR031804">
    <property type="entry name" value="DUF4743"/>
</dbReference>
<dbReference type="AlphaFoldDB" id="Q2W080"/>
<dbReference type="InterPro" id="IPR015797">
    <property type="entry name" value="NUDIX_hydrolase-like_dom_sf"/>
</dbReference>
<dbReference type="PROSITE" id="PS51462">
    <property type="entry name" value="NUDIX"/>
    <property type="match status" value="1"/>
</dbReference>
<feature type="domain" description="Nudix hydrolase" evidence="1">
    <location>
        <begin position="126"/>
        <end position="267"/>
    </location>
</feature>
<dbReference type="Proteomes" id="UP000007058">
    <property type="component" value="Chromosome"/>
</dbReference>
<gene>
    <name evidence="2" type="ordered locus">amb3941</name>
</gene>
<dbReference type="GO" id="GO:0044715">
    <property type="term" value="F:8-oxo-dGDP phosphatase activity"/>
    <property type="evidence" value="ECO:0007669"/>
    <property type="project" value="TreeGrafter"/>
</dbReference>
<dbReference type="EMBL" id="AP007255">
    <property type="protein sequence ID" value="BAE52745.1"/>
    <property type="molecule type" value="Genomic_DNA"/>
</dbReference>
<dbReference type="HOGENOM" id="CLU_048013_1_1_5"/>